<name>A0A915DX30_9BILA</name>
<protein>
    <submittedName>
        <fullName evidence="2">Uncharacterized protein</fullName>
    </submittedName>
</protein>
<reference evidence="2" key="1">
    <citation type="submission" date="2022-11" db="UniProtKB">
        <authorList>
            <consortium name="WormBaseParasite"/>
        </authorList>
    </citation>
    <scope>IDENTIFICATION</scope>
</reference>
<evidence type="ECO:0000313" key="2">
    <source>
        <dbReference type="WBParaSite" id="jg23653"/>
    </source>
</evidence>
<dbReference type="WBParaSite" id="jg23653">
    <property type="protein sequence ID" value="jg23653"/>
    <property type="gene ID" value="jg23653"/>
</dbReference>
<evidence type="ECO:0000313" key="1">
    <source>
        <dbReference type="Proteomes" id="UP000887574"/>
    </source>
</evidence>
<organism evidence="1 2">
    <name type="scientific">Ditylenchus dipsaci</name>
    <dbReference type="NCBI Taxonomy" id="166011"/>
    <lineage>
        <taxon>Eukaryota</taxon>
        <taxon>Metazoa</taxon>
        <taxon>Ecdysozoa</taxon>
        <taxon>Nematoda</taxon>
        <taxon>Chromadorea</taxon>
        <taxon>Rhabditida</taxon>
        <taxon>Tylenchina</taxon>
        <taxon>Tylenchomorpha</taxon>
        <taxon>Sphaerularioidea</taxon>
        <taxon>Anguinidae</taxon>
        <taxon>Anguininae</taxon>
        <taxon>Ditylenchus</taxon>
    </lineage>
</organism>
<proteinExistence type="predicted"/>
<accession>A0A915DX30</accession>
<keyword evidence="1" id="KW-1185">Reference proteome</keyword>
<dbReference type="AlphaFoldDB" id="A0A915DX30"/>
<dbReference type="Proteomes" id="UP000887574">
    <property type="component" value="Unplaced"/>
</dbReference>
<sequence>MNHSICTHWSVFTQSGVISEKGISFKMRSLCLKTLLIVVCIVHCTLATLNEDQSLPRNDFHASSSSSAQSYAIIKHKYDYTKTDIIKSWTENMSPSRPVYSKEFVLKVVGKRVKAFNKLKLNNVVKMNKVQLKIFYGRQLLDNLEKTFEFIVAMYSTIDVIEEGQLEEYPSQNLYPPYWKHIKNMRHGDKDLALRALILDQPRKFSVKNGTVKEEWYSSNCRRSNGELFSL</sequence>